<organism evidence="2 3">
    <name type="scientific">Penicillium diatomitis</name>
    <dbReference type="NCBI Taxonomy" id="2819901"/>
    <lineage>
        <taxon>Eukaryota</taxon>
        <taxon>Fungi</taxon>
        <taxon>Dikarya</taxon>
        <taxon>Ascomycota</taxon>
        <taxon>Pezizomycotina</taxon>
        <taxon>Eurotiomycetes</taxon>
        <taxon>Eurotiomycetidae</taxon>
        <taxon>Eurotiales</taxon>
        <taxon>Aspergillaceae</taxon>
        <taxon>Penicillium</taxon>
    </lineage>
</organism>
<evidence type="ECO:0000256" key="1">
    <source>
        <dbReference type="SAM" id="MobiDB-lite"/>
    </source>
</evidence>
<evidence type="ECO:0008006" key="4">
    <source>
        <dbReference type="Google" id="ProtNLM"/>
    </source>
</evidence>
<reference evidence="2" key="1">
    <citation type="submission" date="2022-12" db="EMBL/GenBank/DDBJ databases">
        <authorList>
            <person name="Petersen C."/>
        </authorList>
    </citation>
    <scope>NUCLEOTIDE SEQUENCE</scope>
    <source>
        <strain evidence="2">IBT 30728</strain>
    </source>
</reference>
<protein>
    <recommendedName>
        <fullName evidence="4">HNH domain-containing protein</fullName>
    </recommendedName>
</protein>
<keyword evidence="3" id="KW-1185">Reference proteome</keyword>
<dbReference type="GeneID" id="81627109"/>
<feature type="compositionally biased region" description="Basic residues" evidence="1">
    <location>
        <begin position="27"/>
        <end position="38"/>
    </location>
</feature>
<dbReference type="AlphaFoldDB" id="A0A9W9WV48"/>
<name>A0A9W9WV48_9EURO</name>
<reference evidence="2" key="2">
    <citation type="journal article" date="2023" name="IMA Fungus">
        <title>Comparative genomic study of the Penicillium genus elucidates a diverse pangenome and 15 lateral gene transfer events.</title>
        <authorList>
            <person name="Petersen C."/>
            <person name="Sorensen T."/>
            <person name="Nielsen M.R."/>
            <person name="Sondergaard T.E."/>
            <person name="Sorensen J.L."/>
            <person name="Fitzpatrick D.A."/>
            <person name="Frisvad J.C."/>
            <person name="Nielsen K.L."/>
        </authorList>
    </citation>
    <scope>NUCLEOTIDE SEQUENCE</scope>
    <source>
        <strain evidence="2">IBT 30728</strain>
    </source>
</reference>
<dbReference type="PANTHER" id="PTHR37827:SF1">
    <property type="entry name" value="HNH DOMAIN-CONTAINING PROTEIN"/>
    <property type="match status" value="1"/>
</dbReference>
<evidence type="ECO:0000313" key="2">
    <source>
        <dbReference type="EMBL" id="KAJ5477115.1"/>
    </source>
</evidence>
<comment type="caution">
    <text evidence="2">The sequence shown here is derived from an EMBL/GenBank/DDBJ whole genome shotgun (WGS) entry which is preliminary data.</text>
</comment>
<evidence type="ECO:0000313" key="3">
    <source>
        <dbReference type="Proteomes" id="UP001148312"/>
    </source>
</evidence>
<accession>A0A9W9WV48</accession>
<dbReference type="Proteomes" id="UP001148312">
    <property type="component" value="Unassembled WGS sequence"/>
</dbReference>
<sequence length="271" mass="30946">MSSDENYSVFRECLSSAIVARSEKPKSSKRRPKAKRNGRKEEPSEIDSGLPDRVDPEELVDFVDVRSLKIHDLLLASPQFIAAETFTSFPEPLRTLSYAAIQHDEQIASRYVPADAETPLDRRVLEALCATIPGTVPDTLATYGLIPDANDLSDFFSPIISEYATSVTSAPPVWSATRTDACEICDRDWIPLSYHHLIPRSVHAKVLKRGWHDEWTLNSVAWLCRACHSFVHRMTSNEELAREYYTVDRILEREDVQDWAKWVSRVRWKAK</sequence>
<proteinExistence type="predicted"/>
<feature type="region of interest" description="Disordered" evidence="1">
    <location>
        <begin position="21"/>
        <end position="52"/>
    </location>
</feature>
<dbReference type="EMBL" id="JAPWDQ010000010">
    <property type="protein sequence ID" value="KAJ5477115.1"/>
    <property type="molecule type" value="Genomic_DNA"/>
</dbReference>
<dbReference type="PANTHER" id="PTHR37827">
    <property type="entry name" value="TUDOR DOMAIN-CONTAINING PROTEIN"/>
    <property type="match status" value="1"/>
</dbReference>
<gene>
    <name evidence="2" type="ORF">N7539_007259</name>
</gene>
<dbReference type="RefSeq" id="XP_056787659.1">
    <property type="nucleotide sequence ID" value="XM_056936860.1"/>
</dbReference>